<dbReference type="Gene3D" id="3.40.50.300">
    <property type="entry name" value="P-loop containing nucleotide triphosphate hydrolases"/>
    <property type="match status" value="2"/>
</dbReference>
<keyword evidence="14" id="KW-1185">Reference proteome</keyword>
<dbReference type="InterPro" id="IPR050168">
    <property type="entry name" value="AAA_ATPase_domain"/>
</dbReference>
<dbReference type="PANTHER" id="PTHR23077:SF9">
    <property type="entry name" value="PEROXISOMAL ATPASE PEX6"/>
    <property type="match status" value="1"/>
</dbReference>
<organism evidence="13 14">
    <name type="scientific">Petrolisthes cinctipes</name>
    <name type="common">Flat porcelain crab</name>
    <dbReference type="NCBI Taxonomy" id="88211"/>
    <lineage>
        <taxon>Eukaryota</taxon>
        <taxon>Metazoa</taxon>
        <taxon>Ecdysozoa</taxon>
        <taxon>Arthropoda</taxon>
        <taxon>Crustacea</taxon>
        <taxon>Multicrustacea</taxon>
        <taxon>Malacostraca</taxon>
        <taxon>Eumalacostraca</taxon>
        <taxon>Eucarida</taxon>
        <taxon>Decapoda</taxon>
        <taxon>Pleocyemata</taxon>
        <taxon>Anomura</taxon>
        <taxon>Galatheoidea</taxon>
        <taxon>Porcellanidae</taxon>
        <taxon>Petrolisthes</taxon>
    </lineage>
</organism>
<accession>A0AAE1EUT7</accession>
<dbReference type="PANTHER" id="PTHR23077">
    <property type="entry name" value="AAA-FAMILY ATPASE"/>
    <property type="match status" value="1"/>
</dbReference>
<keyword evidence="3" id="KW-0962">Peroxisome biogenesis</keyword>
<dbReference type="AlphaFoldDB" id="A0AAE1EUT7"/>
<comment type="catalytic activity">
    <reaction evidence="10">
        <text>ATP + H2O = ADP + phosphate + H(+)</text>
        <dbReference type="Rhea" id="RHEA:13065"/>
        <dbReference type="ChEBI" id="CHEBI:15377"/>
        <dbReference type="ChEBI" id="CHEBI:15378"/>
        <dbReference type="ChEBI" id="CHEBI:30616"/>
        <dbReference type="ChEBI" id="CHEBI:43474"/>
        <dbReference type="ChEBI" id="CHEBI:456216"/>
    </reaction>
    <physiologicalReaction direction="left-to-right" evidence="10">
        <dbReference type="Rhea" id="RHEA:13066"/>
    </physiologicalReaction>
</comment>
<dbReference type="PROSITE" id="PS00674">
    <property type="entry name" value="AAA"/>
    <property type="match status" value="1"/>
</dbReference>
<dbReference type="SMART" id="SM00382">
    <property type="entry name" value="AAA"/>
    <property type="match status" value="2"/>
</dbReference>
<dbReference type="Pfam" id="PF00004">
    <property type="entry name" value="AAA"/>
    <property type="match status" value="2"/>
</dbReference>
<evidence type="ECO:0000256" key="7">
    <source>
        <dbReference type="ARBA" id="ARBA00023136"/>
    </source>
</evidence>
<dbReference type="InterPro" id="IPR003593">
    <property type="entry name" value="AAA+_ATPase"/>
</dbReference>
<dbReference type="Gene3D" id="1.10.8.60">
    <property type="match status" value="1"/>
</dbReference>
<feature type="region of interest" description="Disordered" evidence="11">
    <location>
        <begin position="310"/>
        <end position="335"/>
    </location>
</feature>
<comment type="subcellular location">
    <subcellularLocation>
        <location evidence="1">Membrane</location>
    </subcellularLocation>
</comment>
<evidence type="ECO:0000256" key="11">
    <source>
        <dbReference type="SAM" id="MobiDB-lite"/>
    </source>
</evidence>
<evidence type="ECO:0000256" key="6">
    <source>
        <dbReference type="ARBA" id="ARBA00022840"/>
    </source>
</evidence>
<dbReference type="GO" id="GO:0005778">
    <property type="term" value="C:peroxisomal membrane"/>
    <property type="evidence" value="ECO:0007669"/>
    <property type="project" value="TreeGrafter"/>
</dbReference>
<keyword evidence="5" id="KW-0378">Hydrolase</keyword>
<evidence type="ECO:0000256" key="5">
    <source>
        <dbReference type="ARBA" id="ARBA00022801"/>
    </source>
</evidence>
<evidence type="ECO:0000256" key="1">
    <source>
        <dbReference type="ARBA" id="ARBA00004370"/>
    </source>
</evidence>
<protein>
    <recommendedName>
        <fullName evidence="8">Peroxisomal ATPase PEX6</fullName>
    </recommendedName>
    <alternativeName>
        <fullName evidence="9">Peroxin-6</fullName>
    </alternativeName>
</protein>
<sequence>MLYGKAGKIIDCELDINAVVLISQKLAIQLGITGWQWKRVLFSLVSNVAIDGNTSGLLHEQRRWIRVIVSHGVEDHISLVSPVLYHNVHQGGCHVNCDVFIEFNDNDISDYSEPVRRIVLLWNNVQDYDACSDFSTNHQRSPDVATEVYVKAIESVKYRCGGELESLLKDYFRTPKVIAVGDVIALPIPKHRAHEFTPGSSIIPPKHVFIMVTQVWVKPGAETRQCVQVSAGVTDLYLSGSTNCLLPVMYEKFDAQGVIDSPPLLKDTVGRVKIILQSNVSKRKQALQTQNNSINSGPALKEVRKQRNLVRLNGKRDNREEKQGEKELSSATKQQHTSSVTLLLLGPPGSGKKQVIKLAASSLGLGVVWANCWQLKGDTSGGTEAKLRQMIIRASAMGPCILALLNIHCLSNDRDGREDVRVVATLRESVEKLSQLDRLVLLVATAPDRKYISDDLWSVWSYQEEMGVPDLSQRMAMLTWLLSQTSIALKATEKPQIHPLSQRTAGYALGDFDALLNMARRQCLVRLADCEAEPDKEAGAEEESTGWDKRQPIVTHPDLLKALDELQACRSEALGAPRIPQVRWDEVGGLEEAKKEIVNTIQLPLRHPALVSSKLRRSGVLLYGPPGTGKTLLAKAVATECGLNFMSVKGPELLNMYVGQSEENVRQVFKQAKAAAPCVIFFDELDSLAPNRGRSGDSGGVMDRIVSALLAELDGVASGADVFVLAATNRPDLLDPALLRPGRFEKMVFLGVCEDRAGQVKILKAVTSKMPLAPSVSLHHISRLLPLTLTGADLHALCSDALYSALRRTISHISTRNGEFDGANEFKVEEMDFRSALKTLVPSVTSSDLAHYRSLKEKTER</sequence>
<dbReference type="GO" id="GO:0005524">
    <property type="term" value="F:ATP binding"/>
    <property type="evidence" value="ECO:0007669"/>
    <property type="project" value="UniProtKB-KW"/>
</dbReference>
<name>A0AAE1EUT7_PETCI</name>
<keyword evidence="7" id="KW-0472">Membrane</keyword>
<dbReference type="SUPFAM" id="SSF52540">
    <property type="entry name" value="P-loop containing nucleoside triphosphate hydrolases"/>
    <property type="match status" value="2"/>
</dbReference>
<feature type="domain" description="AAA+ ATPase" evidence="12">
    <location>
        <begin position="338"/>
        <end position="456"/>
    </location>
</feature>
<keyword evidence="4" id="KW-0547">Nucleotide-binding</keyword>
<dbReference type="InterPro" id="IPR003960">
    <property type="entry name" value="ATPase_AAA_CS"/>
</dbReference>
<dbReference type="GO" id="GO:0005829">
    <property type="term" value="C:cytosol"/>
    <property type="evidence" value="ECO:0007669"/>
    <property type="project" value="TreeGrafter"/>
</dbReference>
<dbReference type="FunFam" id="3.40.50.300:FF:000109">
    <property type="entry name" value="Peroxisomal biogenesis factor 6"/>
    <property type="match status" value="1"/>
</dbReference>
<proteinExistence type="inferred from homology"/>
<gene>
    <name evidence="13" type="ORF">Pcinc_032116</name>
</gene>
<dbReference type="Proteomes" id="UP001286313">
    <property type="component" value="Unassembled WGS sequence"/>
</dbReference>
<evidence type="ECO:0000313" key="14">
    <source>
        <dbReference type="Proteomes" id="UP001286313"/>
    </source>
</evidence>
<dbReference type="InterPro" id="IPR003959">
    <property type="entry name" value="ATPase_AAA_core"/>
</dbReference>
<evidence type="ECO:0000256" key="2">
    <source>
        <dbReference type="ARBA" id="ARBA00006914"/>
    </source>
</evidence>
<evidence type="ECO:0000256" key="10">
    <source>
        <dbReference type="ARBA" id="ARBA00048778"/>
    </source>
</evidence>
<feature type="compositionally biased region" description="Basic and acidic residues" evidence="11">
    <location>
        <begin position="314"/>
        <end position="328"/>
    </location>
</feature>
<feature type="domain" description="AAA+ ATPase" evidence="12">
    <location>
        <begin position="616"/>
        <end position="754"/>
    </location>
</feature>
<evidence type="ECO:0000313" key="13">
    <source>
        <dbReference type="EMBL" id="KAK3861974.1"/>
    </source>
</evidence>
<dbReference type="GO" id="GO:0016887">
    <property type="term" value="F:ATP hydrolysis activity"/>
    <property type="evidence" value="ECO:0007669"/>
    <property type="project" value="InterPro"/>
</dbReference>
<comment type="caution">
    <text evidence="13">The sequence shown here is derived from an EMBL/GenBank/DDBJ whole genome shotgun (WGS) entry which is preliminary data.</text>
</comment>
<evidence type="ECO:0000256" key="8">
    <source>
        <dbReference type="ARBA" id="ARBA00034811"/>
    </source>
</evidence>
<comment type="similarity">
    <text evidence="2">Belongs to the AAA ATPase family.</text>
</comment>
<dbReference type="InterPro" id="IPR047533">
    <property type="entry name" value="RecA-like_PEX6_r2"/>
</dbReference>
<evidence type="ECO:0000256" key="3">
    <source>
        <dbReference type="ARBA" id="ARBA00022593"/>
    </source>
</evidence>
<dbReference type="GO" id="GO:0016558">
    <property type="term" value="P:protein import into peroxisome matrix"/>
    <property type="evidence" value="ECO:0007669"/>
    <property type="project" value="TreeGrafter"/>
</dbReference>
<evidence type="ECO:0000256" key="4">
    <source>
        <dbReference type="ARBA" id="ARBA00022741"/>
    </source>
</evidence>
<evidence type="ECO:0000256" key="9">
    <source>
        <dbReference type="ARBA" id="ARBA00034920"/>
    </source>
</evidence>
<dbReference type="EMBL" id="JAWQEG010004361">
    <property type="protein sequence ID" value="KAK3861974.1"/>
    <property type="molecule type" value="Genomic_DNA"/>
</dbReference>
<reference evidence="13" key="1">
    <citation type="submission" date="2023-10" db="EMBL/GenBank/DDBJ databases">
        <title>Genome assemblies of two species of porcelain crab, Petrolisthes cinctipes and Petrolisthes manimaculis (Anomura: Porcellanidae).</title>
        <authorList>
            <person name="Angst P."/>
        </authorList>
    </citation>
    <scope>NUCLEOTIDE SEQUENCE</scope>
    <source>
        <strain evidence="13">PB745_01</strain>
        <tissue evidence="13">Gill</tissue>
    </source>
</reference>
<dbReference type="InterPro" id="IPR027417">
    <property type="entry name" value="P-loop_NTPase"/>
</dbReference>
<dbReference type="CDD" id="cd19527">
    <property type="entry name" value="RecA-like_PEX6_r2"/>
    <property type="match status" value="1"/>
</dbReference>
<evidence type="ECO:0000259" key="12">
    <source>
        <dbReference type="SMART" id="SM00382"/>
    </source>
</evidence>
<keyword evidence="6" id="KW-0067">ATP-binding</keyword>